<reference evidence="2 3" key="1">
    <citation type="submission" date="2012-10" db="EMBL/GenBank/DDBJ databases">
        <title>Genome sequencing and analysis of entomopathogenic fungi Beauveria bassiana D1-5.</title>
        <authorList>
            <person name="Li Q."/>
            <person name="Wang L."/>
            <person name="Zhang Z."/>
            <person name="Wang Q."/>
            <person name="Ren J."/>
            <person name="Wang M."/>
            <person name="Xu W."/>
            <person name="Wang J."/>
            <person name="Lu Y."/>
            <person name="Du Q."/>
            <person name="Sun Z."/>
        </authorList>
    </citation>
    <scope>NUCLEOTIDE SEQUENCE [LARGE SCALE GENOMIC DNA]</scope>
    <source>
        <strain evidence="2 3">D1-5</strain>
    </source>
</reference>
<dbReference type="AlphaFoldDB" id="A0A0A2VLW9"/>
<name>A0A0A2VLW9_BEABA</name>
<organism evidence="2 3">
    <name type="scientific">Beauveria bassiana D1-5</name>
    <dbReference type="NCBI Taxonomy" id="1245745"/>
    <lineage>
        <taxon>Eukaryota</taxon>
        <taxon>Fungi</taxon>
        <taxon>Dikarya</taxon>
        <taxon>Ascomycota</taxon>
        <taxon>Pezizomycotina</taxon>
        <taxon>Sordariomycetes</taxon>
        <taxon>Hypocreomycetidae</taxon>
        <taxon>Hypocreales</taxon>
        <taxon>Cordycipitaceae</taxon>
        <taxon>Beauveria</taxon>
    </lineage>
</organism>
<feature type="region of interest" description="Disordered" evidence="1">
    <location>
        <begin position="1"/>
        <end position="116"/>
    </location>
</feature>
<evidence type="ECO:0000313" key="3">
    <source>
        <dbReference type="Proteomes" id="UP000030106"/>
    </source>
</evidence>
<proteinExistence type="predicted"/>
<accession>A0A0A2VLW9</accession>
<evidence type="ECO:0000256" key="1">
    <source>
        <dbReference type="SAM" id="MobiDB-lite"/>
    </source>
</evidence>
<feature type="compositionally biased region" description="Basic residues" evidence="1">
    <location>
        <begin position="105"/>
        <end position="116"/>
    </location>
</feature>
<feature type="compositionally biased region" description="Low complexity" evidence="1">
    <location>
        <begin position="93"/>
        <end position="103"/>
    </location>
</feature>
<gene>
    <name evidence="2" type="ORF">BBAD15_g6113</name>
</gene>
<dbReference type="Proteomes" id="UP000030106">
    <property type="component" value="Unassembled WGS sequence"/>
</dbReference>
<evidence type="ECO:0000313" key="2">
    <source>
        <dbReference type="EMBL" id="KGQ08598.1"/>
    </source>
</evidence>
<dbReference type="eggNOG" id="ENOG502RR0P">
    <property type="taxonomic scope" value="Eukaryota"/>
</dbReference>
<sequence>MPLKNPSLAALQQSRSRFCEGSMNDRASAAPPVHFLGPDALAALEQPASNPRPSHETSNSSGSDDDDEQHDAGTGGGYFCRDDDDGRDGDECAAASAAASAAAHIHLHRPGGARQP</sequence>
<protein>
    <submittedName>
        <fullName evidence="2">Uncharacterized protein</fullName>
    </submittedName>
</protein>
<dbReference type="OrthoDB" id="5226996at2759"/>
<dbReference type="HOGENOM" id="CLU_2096445_0_0_1"/>
<comment type="caution">
    <text evidence="2">The sequence shown here is derived from an EMBL/GenBank/DDBJ whole genome shotgun (WGS) entry which is preliminary data.</text>
</comment>
<dbReference type="EMBL" id="ANFO01000567">
    <property type="protein sequence ID" value="KGQ08598.1"/>
    <property type="molecule type" value="Genomic_DNA"/>
</dbReference>
<feature type="compositionally biased region" description="Polar residues" evidence="1">
    <location>
        <begin position="47"/>
        <end position="62"/>
    </location>
</feature>